<organism evidence="1">
    <name type="scientific">Candidatus Kentrum sp. TUN</name>
    <dbReference type="NCBI Taxonomy" id="2126343"/>
    <lineage>
        <taxon>Bacteria</taxon>
        <taxon>Pseudomonadati</taxon>
        <taxon>Pseudomonadota</taxon>
        <taxon>Gammaproteobacteria</taxon>
        <taxon>Candidatus Kentrum</taxon>
    </lineage>
</organism>
<gene>
    <name evidence="1" type="ORF">BECKTUN1418E_GA0071001_10022</name>
</gene>
<protein>
    <submittedName>
        <fullName evidence="1">Uncharacterized protein</fullName>
    </submittedName>
</protein>
<reference evidence="1" key="1">
    <citation type="submission" date="2019-02" db="EMBL/GenBank/DDBJ databases">
        <authorList>
            <person name="Gruber-Vodicka R. H."/>
            <person name="Seah K. B. B."/>
        </authorList>
    </citation>
    <scope>NUCLEOTIDE SEQUENCE</scope>
    <source>
        <strain evidence="1">BECK_BY2</strain>
    </source>
</reference>
<proteinExistence type="predicted"/>
<name>A0A450Z911_9GAMM</name>
<dbReference type="EMBL" id="CAADFV010000002">
    <property type="protein sequence ID" value="VFK50277.1"/>
    <property type="molecule type" value="Genomic_DNA"/>
</dbReference>
<accession>A0A450Z911</accession>
<dbReference type="AlphaFoldDB" id="A0A450Z911"/>
<evidence type="ECO:0000313" key="1">
    <source>
        <dbReference type="EMBL" id="VFK50277.1"/>
    </source>
</evidence>
<sequence length="89" mass="9817">MTQPRWGWIFVRSLPRVAAARQPWADIRSPLGQKSALPNPGTLKPEEPFILTGIKIVLDSDSGVIGPGSVDILSKSLYLICLFPARLYK</sequence>